<feature type="binding site" evidence="5">
    <location>
        <position position="125"/>
    </location>
    <ligand>
        <name>substrate</name>
    </ligand>
</feature>
<dbReference type="HAMAP" id="MF_01281">
    <property type="entry name" value="MTA_SAH_deamin"/>
    <property type="match status" value="1"/>
</dbReference>
<organism evidence="9 10">
    <name type="scientific">Woeseia oceani</name>
    <dbReference type="NCBI Taxonomy" id="1548547"/>
    <lineage>
        <taxon>Bacteria</taxon>
        <taxon>Pseudomonadati</taxon>
        <taxon>Pseudomonadota</taxon>
        <taxon>Gammaproteobacteria</taxon>
        <taxon>Woeseiales</taxon>
        <taxon>Woeseiaceae</taxon>
        <taxon>Woeseia</taxon>
    </lineage>
</organism>
<dbReference type="InterPro" id="IPR023512">
    <property type="entry name" value="Deaminase_MtaD/DadD"/>
</dbReference>
<dbReference type="EMBL" id="CP016268">
    <property type="protein sequence ID" value="ANO53305.1"/>
    <property type="molecule type" value="Genomic_DNA"/>
</dbReference>
<feature type="binding site" evidence="5">
    <location>
        <position position="98"/>
    </location>
    <ligand>
        <name>Zn(2+)</name>
        <dbReference type="ChEBI" id="CHEBI:29105"/>
    </ligand>
</feature>
<dbReference type="Gene3D" id="2.30.40.10">
    <property type="entry name" value="Urease, subunit C, domain 1"/>
    <property type="match status" value="1"/>
</dbReference>
<dbReference type="CDD" id="cd01298">
    <property type="entry name" value="ATZ_TRZ_like"/>
    <property type="match status" value="1"/>
</dbReference>
<protein>
    <recommendedName>
        <fullName evidence="5">5-methylthioadenosine/S-adenosylhomocysteine deaminase</fullName>
        <shortName evidence="5">MTA/SAH deaminase</shortName>
        <ecNumber evidence="5">3.5.4.28</ecNumber>
        <ecNumber evidence="5">3.5.4.31</ecNumber>
    </recommendedName>
</protein>
<dbReference type="GO" id="GO:0046872">
    <property type="term" value="F:metal ion binding"/>
    <property type="evidence" value="ECO:0007669"/>
    <property type="project" value="UniProtKB-KW"/>
</dbReference>
<comment type="caution">
    <text evidence="5">Lacks conserved residue(s) required for the propagation of feature annotation.</text>
</comment>
<evidence type="ECO:0000256" key="5">
    <source>
        <dbReference type="HAMAP-Rule" id="MF_01281"/>
    </source>
</evidence>
<evidence type="ECO:0000259" key="8">
    <source>
        <dbReference type="Pfam" id="PF22039"/>
    </source>
</evidence>
<dbReference type="KEGG" id="woc:BA177_15495"/>
<feature type="binding site" evidence="5">
    <location>
        <position position="246"/>
    </location>
    <ligand>
        <name>Zn(2+)</name>
        <dbReference type="ChEBI" id="CHEBI:29105"/>
    </ligand>
</feature>
<dbReference type="GO" id="GO:0050270">
    <property type="term" value="F:S-adenosylhomocysteine deaminase activity"/>
    <property type="evidence" value="ECO:0007669"/>
    <property type="project" value="UniProtKB-UniRule"/>
</dbReference>
<name>A0A193LL55_9GAMM</name>
<comment type="similarity">
    <text evidence="1">Belongs to the metallo-dependent hydrolases superfamily. ATZ/TRZ family.</text>
</comment>
<comment type="function">
    <text evidence="5">Catalyzes the deamination of 5-methylthioadenosine and S-adenosyl-L-homocysteine into 5-methylthioinosine and S-inosyl-L-homocysteine, respectively. Is also able to deaminate adenosine.</text>
</comment>
<dbReference type="PANTHER" id="PTHR43794:SF11">
    <property type="entry name" value="AMIDOHYDROLASE-RELATED DOMAIN-CONTAINING PROTEIN"/>
    <property type="match status" value="1"/>
</dbReference>
<feature type="domain" description="Aminodeoxyfutalosine deaminase/Imidazolonepropionase-like composite" evidence="8">
    <location>
        <begin position="53"/>
        <end position="75"/>
    </location>
</feature>
<evidence type="ECO:0000313" key="9">
    <source>
        <dbReference type="EMBL" id="ANO53305.1"/>
    </source>
</evidence>
<dbReference type="FunFam" id="3.20.20.140:FF:000014">
    <property type="entry name" value="5-methylthioadenosine/S-adenosylhomocysteine deaminase"/>
    <property type="match status" value="1"/>
</dbReference>
<dbReference type="SUPFAM" id="SSF51338">
    <property type="entry name" value="Composite domain of metallo-dependent hydrolases"/>
    <property type="match status" value="1"/>
</dbReference>
<dbReference type="InterPro" id="IPR006680">
    <property type="entry name" value="Amidohydro-rel"/>
</dbReference>
<evidence type="ECO:0000256" key="6">
    <source>
        <dbReference type="SAM" id="MobiDB-lite"/>
    </source>
</evidence>
<feature type="region of interest" description="Disordered" evidence="6">
    <location>
        <begin position="1"/>
        <end position="24"/>
    </location>
</feature>
<dbReference type="SUPFAM" id="SSF51556">
    <property type="entry name" value="Metallo-dependent hydrolases"/>
    <property type="match status" value="1"/>
</dbReference>
<evidence type="ECO:0000256" key="4">
    <source>
        <dbReference type="ARBA" id="ARBA00022833"/>
    </source>
</evidence>
<feature type="binding site" evidence="5">
    <location>
        <position position="219"/>
    </location>
    <ligand>
        <name>substrate</name>
    </ligand>
</feature>
<dbReference type="STRING" id="1548547.BA177_15495"/>
<dbReference type="InterPro" id="IPR050287">
    <property type="entry name" value="MTA/SAH_deaminase"/>
</dbReference>
<evidence type="ECO:0000256" key="1">
    <source>
        <dbReference type="ARBA" id="ARBA00006745"/>
    </source>
</evidence>
<dbReference type="AlphaFoldDB" id="A0A193LL55"/>
<evidence type="ECO:0000259" key="7">
    <source>
        <dbReference type="Pfam" id="PF01979"/>
    </source>
</evidence>
<feature type="binding site" evidence="5">
    <location>
        <position position="96"/>
    </location>
    <ligand>
        <name>Zn(2+)</name>
        <dbReference type="ChEBI" id="CHEBI:29105"/>
    </ligand>
</feature>
<dbReference type="InterPro" id="IPR054418">
    <property type="entry name" value="MQNX/HUTI_composite_N"/>
</dbReference>
<dbReference type="Pfam" id="PF22039">
    <property type="entry name" value="HUTI_composite_bact"/>
    <property type="match status" value="1"/>
</dbReference>
<feature type="compositionally biased region" description="Low complexity" evidence="6">
    <location>
        <begin position="11"/>
        <end position="24"/>
    </location>
</feature>
<dbReference type="EC" id="3.5.4.31" evidence="5"/>
<keyword evidence="4 5" id="KW-0862">Zinc</keyword>
<evidence type="ECO:0000256" key="2">
    <source>
        <dbReference type="ARBA" id="ARBA00022723"/>
    </source>
</evidence>
<dbReference type="GO" id="GO:0090614">
    <property type="term" value="F:5'-methylthioadenosine deaminase activity"/>
    <property type="evidence" value="ECO:0007669"/>
    <property type="project" value="UniProtKB-UniRule"/>
</dbReference>
<gene>
    <name evidence="5" type="primary">mtaD</name>
    <name evidence="9" type="ORF">BA177_15495</name>
</gene>
<feature type="binding site" evidence="5">
    <location>
        <position position="334"/>
    </location>
    <ligand>
        <name>substrate</name>
    </ligand>
</feature>
<feature type="binding site" evidence="5">
    <location>
        <position position="334"/>
    </location>
    <ligand>
        <name>Zn(2+)</name>
        <dbReference type="ChEBI" id="CHEBI:29105"/>
    </ligand>
</feature>
<keyword evidence="2 5" id="KW-0479">Metal-binding</keyword>
<feature type="binding site" evidence="5">
    <location>
        <position position="249"/>
    </location>
    <ligand>
        <name>substrate</name>
    </ligand>
</feature>
<dbReference type="InterPro" id="IPR011059">
    <property type="entry name" value="Metal-dep_hydrolase_composite"/>
</dbReference>
<dbReference type="InterPro" id="IPR032466">
    <property type="entry name" value="Metal_Hydrolase"/>
</dbReference>
<reference evidence="9 10" key="1">
    <citation type="submission" date="2016-06" db="EMBL/GenBank/DDBJ databases">
        <title>Complete genome sequence of a deep-branching marine Gamma Proteobacterium Woeseia oceani type strain XK5.</title>
        <authorList>
            <person name="Mu D."/>
            <person name="Du Z."/>
        </authorList>
    </citation>
    <scope>NUCLEOTIDE SEQUENCE [LARGE SCALE GENOMIC DNA]</scope>
    <source>
        <strain evidence="9 10">XK5</strain>
    </source>
</reference>
<evidence type="ECO:0000313" key="10">
    <source>
        <dbReference type="Proteomes" id="UP000092695"/>
    </source>
</evidence>
<comment type="similarity">
    <text evidence="5">Belongs to the metallo-dependent hydrolases superfamily. MTA/SAH deaminase family.</text>
</comment>
<evidence type="ECO:0000256" key="3">
    <source>
        <dbReference type="ARBA" id="ARBA00022801"/>
    </source>
</evidence>
<keyword evidence="10" id="KW-1185">Reference proteome</keyword>
<sequence length="474" mass="50562">MAACSGDDGNSAAPARQASSAPTASDNENAIDLIVAGKYVVTMDAAGTVIVDGAVAVDDGVILAVGPATDIDAQYVAKERLDSESRVVMPGLINGHSHAAMTLLRGVADDLALMDWLNNYIFPAEVEFVDAEFVRIGTELACWEMIRGGTTTFVDMYYYSDTIAEVVERCGMRALISTTVIGQRSPDAEGAGDGIEKGLAFINRWKDRNSRITPIFGPHANYTLNAEQLQATRAAANQAGVGISIHLSESPYELQYSKDNYGGTSIAFFDSIGFFDGPTIGAHVVWPTADEIPILAERQVGVIHNPTSNMKIASGIAPVTEMLNAGVRVGLGTDGAASNNDLDMWEEMRLASFLQKVDRMDPEALSAETVLTMATRGGAEAIGLAGRTGELRPGLRADLIQVSFDDVHFVPTFDVISHLVFVADEQDVVATVVDGAILMRDGQFLTLDTARIKREATALAARIQQALSERNSGD</sequence>
<accession>A0A193LL55</accession>
<dbReference type="Pfam" id="PF01979">
    <property type="entry name" value="Amidohydro_1"/>
    <property type="match status" value="1"/>
</dbReference>
<dbReference type="PANTHER" id="PTHR43794">
    <property type="entry name" value="AMINOHYDROLASE SSNA-RELATED"/>
    <property type="match status" value="1"/>
</dbReference>
<feature type="domain" description="Amidohydrolase-related" evidence="7">
    <location>
        <begin position="87"/>
        <end position="437"/>
    </location>
</feature>
<comment type="cofactor">
    <cofactor evidence="5">
        <name>Zn(2+)</name>
        <dbReference type="ChEBI" id="CHEBI:29105"/>
    </cofactor>
    <text evidence="5">Binds 1 zinc ion per subunit.</text>
</comment>
<dbReference type="Proteomes" id="UP000092695">
    <property type="component" value="Chromosome"/>
</dbReference>
<comment type="catalytic activity">
    <reaction evidence="5">
        <text>S-methyl-5'-thioadenosine + H2O + H(+) = S-methyl-5'-thioinosine + NH4(+)</text>
        <dbReference type="Rhea" id="RHEA:25025"/>
        <dbReference type="ChEBI" id="CHEBI:15377"/>
        <dbReference type="ChEBI" id="CHEBI:15378"/>
        <dbReference type="ChEBI" id="CHEBI:17509"/>
        <dbReference type="ChEBI" id="CHEBI:28938"/>
        <dbReference type="ChEBI" id="CHEBI:48595"/>
        <dbReference type="EC" id="3.5.4.31"/>
    </reaction>
</comment>
<proteinExistence type="inferred from homology"/>
<keyword evidence="3 5" id="KW-0378">Hydrolase</keyword>
<comment type="catalytic activity">
    <reaction evidence="5">
        <text>S-adenosyl-L-homocysteine + H2O + H(+) = S-inosyl-L-homocysteine + NH4(+)</text>
        <dbReference type="Rhea" id="RHEA:20716"/>
        <dbReference type="ChEBI" id="CHEBI:15377"/>
        <dbReference type="ChEBI" id="CHEBI:15378"/>
        <dbReference type="ChEBI" id="CHEBI:28938"/>
        <dbReference type="ChEBI" id="CHEBI:57856"/>
        <dbReference type="ChEBI" id="CHEBI:57985"/>
        <dbReference type="EC" id="3.5.4.28"/>
    </reaction>
</comment>
<dbReference type="Gene3D" id="3.20.20.140">
    <property type="entry name" value="Metal-dependent hydrolases"/>
    <property type="match status" value="1"/>
</dbReference>
<dbReference type="EC" id="3.5.4.28" evidence="5"/>